<dbReference type="InterPro" id="IPR013708">
    <property type="entry name" value="Shikimate_DH-bd_N"/>
</dbReference>
<dbReference type="SUPFAM" id="SSF51735">
    <property type="entry name" value="NAD(P)-binding Rossmann-fold domains"/>
    <property type="match status" value="1"/>
</dbReference>
<protein>
    <submittedName>
        <fullName evidence="5">Shikimate dehydrogenase</fullName>
    </submittedName>
</protein>
<dbReference type="SUPFAM" id="SSF53223">
    <property type="entry name" value="Aminoacid dehydrogenase-like, N-terminal domain"/>
    <property type="match status" value="1"/>
</dbReference>
<dbReference type="PANTHER" id="PTHR21089">
    <property type="entry name" value="SHIKIMATE DEHYDROGENASE"/>
    <property type="match status" value="1"/>
</dbReference>
<sequence>MKNKPVREFGLIGYPLGHSFSRQFFAEKFAREGHTDCRYENYPLENIGLFPALLEQHPALEGLNVTIPYKQQVMPFMDELSDAASEVGAVNCIRFQKGMRKGYNTDVIGFERSLRPLLEPHHVQALILGTGGAARAVAWVLARLGIAAELVSRQGNAAAGIRDYASLDEPAMERYTLLINTTPLGMYPQVNACPDIPYNLLSPRHLLYDLVYNPAETLFLRRGREQGAQVKNGEEMLILQAEASWEIWNTP</sequence>
<evidence type="ECO:0000256" key="2">
    <source>
        <dbReference type="ARBA" id="ARBA00023002"/>
    </source>
</evidence>
<organism evidence="5 6">
    <name type="scientific">Compostibacter hankyongensis</name>
    <dbReference type="NCBI Taxonomy" id="1007089"/>
    <lineage>
        <taxon>Bacteria</taxon>
        <taxon>Pseudomonadati</taxon>
        <taxon>Bacteroidota</taxon>
        <taxon>Chitinophagia</taxon>
        <taxon>Chitinophagales</taxon>
        <taxon>Chitinophagaceae</taxon>
        <taxon>Compostibacter</taxon>
    </lineage>
</organism>
<keyword evidence="2" id="KW-0560">Oxidoreductase</keyword>
<proteinExistence type="predicted"/>
<dbReference type="Pfam" id="PF08501">
    <property type="entry name" value="Shikimate_dh_N"/>
    <property type="match status" value="1"/>
</dbReference>
<keyword evidence="3" id="KW-0028">Amino-acid biosynthesis</keyword>
<evidence type="ECO:0000256" key="3">
    <source>
        <dbReference type="ARBA" id="ARBA00023141"/>
    </source>
</evidence>
<dbReference type="CDD" id="cd01065">
    <property type="entry name" value="NAD_bind_Shikimate_DH"/>
    <property type="match status" value="1"/>
</dbReference>
<keyword evidence="6" id="KW-1185">Reference proteome</keyword>
<dbReference type="Proteomes" id="UP001501207">
    <property type="component" value="Unassembled WGS sequence"/>
</dbReference>
<name>A0ABP8FXL5_9BACT</name>
<dbReference type="RefSeq" id="WP_344979417.1">
    <property type="nucleotide sequence ID" value="NZ_BAABFN010000005.1"/>
</dbReference>
<dbReference type="InterPro" id="IPR036291">
    <property type="entry name" value="NAD(P)-bd_dom_sf"/>
</dbReference>
<dbReference type="PANTHER" id="PTHR21089:SF1">
    <property type="entry name" value="BIFUNCTIONAL 3-DEHYDROQUINATE DEHYDRATASE_SHIKIMATE DEHYDROGENASE, CHLOROPLASTIC"/>
    <property type="match status" value="1"/>
</dbReference>
<evidence type="ECO:0000313" key="6">
    <source>
        <dbReference type="Proteomes" id="UP001501207"/>
    </source>
</evidence>
<dbReference type="InterPro" id="IPR022893">
    <property type="entry name" value="Shikimate_DH_fam"/>
</dbReference>
<evidence type="ECO:0000259" key="4">
    <source>
        <dbReference type="Pfam" id="PF08501"/>
    </source>
</evidence>
<dbReference type="Gene3D" id="3.40.50.10860">
    <property type="entry name" value="Leucine Dehydrogenase, chain A, domain 1"/>
    <property type="match status" value="1"/>
</dbReference>
<evidence type="ECO:0000313" key="5">
    <source>
        <dbReference type="EMBL" id="GAA4313049.1"/>
    </source>
</evidence>
<keyword evidence="3" id="KW-0057">Aromatic amino acid biosynthesis</keyword>
<accession>A0ABP8FXL5</accession>
<comment type="caution">
    <text evidence="5">The sequence shown here is derived from an EMBL/GenBank/DDBJ whole genome shotgun (WGS) entry which is preliminary data.</text>
</comment>
<evidence type="ECO:0000256" key="1">
    <source>
        <dbReference type="ARBA" id="ARBA00004871"/>
    </source>
</evidence>
<comment type="pathway">
    <text evidence="1">Metabolic intermediate biosynthesis; chorismate biosynthesis; chorismate from D-erythrose 4-phosphate and phosphoenolpyruvate: step 4/7.</text>
</comment>
<reference evidence="6" key="1">
    <citation type="journal article" date="2019" name="Int. J. Syst. Evol. Microbiol.">
        <title>The Global Catalogue of Microorganisms (GCM) 10K type strain sequencing project: providing services to taxonomists for standard genome sequencing and annotation.</title>
        <authorList>
            <consortium name="The Broad Institute Genomics Platform"/>
            <consortium name="The Broad Institute Genome Sequencing Center for Infectious Disease"/>
            <person name="Wu L."/>
            <person name="Ma J."/>
        </authorList>
    </citation>
    <scope>NUCLEOTIDE SEQUENCE [LARGE SCALE GENOMIC DNA]</scope>
    <source>
        <strain evidence="6">JCM 17664</strain>
    </source>
</reference>
<dbReference type="Gene3D" id="3.40.50.720">
    <property type="entry name" value="NAD(P)-binding Rossmann-like Domain"/>
    <property type="match status" value="1"/>
</dbReference>
<dbReference type="InterPro" id="IPR046346">
    <property type="entry name" value="Aminoacid_DH-like_N_sf"/>
</dbReference>
<gene>
    <name evidence="5" type="ORF">GCM10023143_23060</name>
</gene>
<dbReference type="EMBL" id="BAABFN010000005">
    <property type="protein sequence ID" value="GAA4313049.1"/>
    <property type="molecule type" value="Genomic_DNA"/>
</dbReference>
<feature type="domain" description="Shikimate dehydrogenase substrate binding N-terminal" evidence="4">
    <location>
        <begin position="11"/>
        <end position="93"/>
    </location>
</feature>